<feature type="region of interest" description="Disordered" evidence="1">
    <location>
        <begin position="214"/>
        <end position="242"/>
    </location>
</feature>
<feature type="transmembrane region" description="Helical" evidence="2">
    <location>
        <begin position="146"/>
        <end position="166"/>
    </location>
</feature>
<evidence type="ECO:0000256" key="1">
    <source>
        <dbReference type="SAM" id="MobiDB-lite"/>
    </source>
</evidence>
<dbReference type="Proteomes" id="UP000677228">
    <property type="component" value="Unassembled WGS sequence"/>
</dbReference>
<dbReference type="EMBL" id="CAJNOK010002017">
    <property type="protein sequence ID" value="CAF0840727.1"/>
    <property type="molecule type" value="Genomic_DNA"/>
</dbReference>
<proteinExistence type="predicted"/>
<name>A0A8S2CZA6_9BILA</name>
<evidence type="ECO:0000313" key="5">
    <source>
        <dbReference type="Proteomes" id="UP000677228"/>
    </source>
</evidence>
<keyword evidence="2" id="KW-1133">Transmembrane helix</keyword>
<reference evidence="3" key="1">
    <citation type="submission" date="2021-02" db="EMBL/GenBank/DDBJ databases">
        <authorList>
            <person name="Nowell W R."/>
        </authorList>
    </citation>
    <scope>NUCLEOTIDE SEQUENCE</scope>
</reference>
<evidence type="ECO:0000256" key="2">
    <source>
        <dbReference type="SAM" id="Phobius"/>
    </source>
</evidence>
<feature type="transmembrane region" description="Helical" evidence="2">
    <location>
        <begin position="74"/>
        <end position="95"/>
    </location>
</feature>
<dbReference type="EMBL" id="CAJOBA010002017">
    <property type="protein sequence ID" value="CAF3625638.1"/>
    <property type="molecule type" value="Genomic_DNA"/>
</dbReference>
<keyword evidence="2" id="KW-0812">Transmembrane</keyword>
<feature type="transmembrane region" description="Helical" evidence="2">
    <location>
        <begin position="7"/>
        <end position="27"/>
    </location>
</feature>
<keyword evidence="2" id="KW-0472">Membrane</keyword>
<protein>
    <submittedName>
        <fullName evidence="3">Uncharacterized protein</fullName>
    </submittedName>
</protein>
<organism evidence="3 5">
    <name type="scientific">Didymodactylos carnosus</name>
    <dbReference type="NCBI Taxonomy" id="1234261"/>
    <lineage>
        <taxon>Eukaryota</taxon>
        <taxon>Metazoa</taxon>
        <taxon>Spiralia</taxon>
        <taxon>Gnathifera</taxon>
        <taxon>Rotifera</taxon>
        <taxon>Eurotatoria</taxon>
        <taxon>Bdelloidea</taxon>
        <taxon>Philodinida</taxon>
        <taxon>Philodinidae</taxon>
        <taxon>Didymodactylos</taxon>
    </lineage>
</organism>
<feature type="transmembrane region" description="Helical" evidence="2">
    <location>
        <begin position="172"/>
        <end position="188"/>
    </location>
</feature>
<gene>
    <name evidence="3" type="ORF">OVA965_LOCUS6628</name>
    <name evidence="4" type="ORF">TMI583_LOCUS6624</name>
</gene>
<feature type="transmembrane region" description="Helical" evidence="2">
    <location>
        <begin position="115"/>
        <end position="134"/>
    </location>
</feature>
<evidence type="ECO:0000313" key="3">
    <source>
        <dbReference type="EMBL" id="CAF0840727.1"/>
    </source>
</evidence>
<feature type="transmembrane region" description="Helical" evidence="2">
    <location>
        <begin position="33"/>
        <end position="53"/>
    </location>
</feature>
<comment type="caution">
    <text evidence="3">The sequence shown here is derived from an EMBL/GenBank/DDBJ whole genome shotgun (WGS) entry which is preliminary data.</text>
</comment>
<sequence length="242" mass="28332">MEIPRMSILHKGLACTHLTSAILYWWAWRNHTWLDIIMIPEYLNMIEACLYIWSSSWYSKQSETFDDYYSYATHKLECTAGFIDLAACFGWIMSWYRTYTRTIGCGFSFDDPDTFAYSTTTVAACIYISYNLRVLIYPDEYATNHLYYKGDILFCIGAFYYCLAALRDDGWFWFMSLAGQYGIAAGLVETQKPIKQGLPQYLVTDLCRNRRQQLKKRTEEDKNNNQPDIVVGKDENTEMVRL</sequence>
<evidence type="ECO:0000313" key="4">
    <source>
        <dbReference type="EMBL" id="CAF3625638.1"/>
    </source>
</evidence>
<feature type="compositionally biased region" description="Basic and acidic residues" evidence="1">
    <location>
        <begin position="231"/>
        <end position="242"/>
    </location>
</feature>
<accession>A0A8S2CZA6</accession>
<dbReference type="AlphaFoldDB" id="A0A8S2CZA6"/>
<dbReference type="Proteomes" id="UP000682733">
    <property type="component" value="Unassembled WGS sequence"/>
</dbReference>